<dbReference type="Proteomes" id="UP000499080">
    <property type="component" value="Unassembled WGS sequence"/>
</dbReference>
<dbReference type="AlphaFoldDB" id="A0A4Y2EHL2"/>
<organism evidence="1 2">
    <name type="scientific">Araneus ventricosus</name>
    <name type="common">Orbweaver spider</name>
    <name type="synonym">Epeira ventricosa</name>
    <dbReference type="NCBI Taxonomy" id="182803"/>
    <lineage>
        <taxon>Eukaryota</taxon>
        <taxon>Metazoa</taxon>
        <taxon>Ecdysozoa</taxon>
        <taxon>Arthropoda</taxon>
        <taxon>Chelicerata</taxon>
        <taxon>Arachnida</taxon>
        <taxon>Araneae</taxon>
        <taxon>Araneomorphae</taxon>
        <taxon>Entelegynae</taxon>
        <taxon>Araneoidea</taxon>
        <taxon>Araneidae</taxon>
        <taxon>Araneus</taxon>
    </lineage>
</organism>
<evidence type="ECO:0000313" key="1">
    <source>
        <dbReference type="EMBL" id="GBM27344.1"/>
    </source>
</evidence>
<sequence length="85" mass="9211">MLSRMRRNVATSAGYMGAIVSTKNSHETAWADLLAIAASTCVEVPSSVAVFGRPDLLASATEPALLNFLMNFPWCNLLFAFCTLR</sequence>
<dbReference type="EMBL" id="BGPR01000582">
    <property type="protein sequence ID" value="GBM27344.1"/>
    <property type="molecule type" value="Genomic_DNA"/>
</dbReference>
<accession>A0A4Y2EHL2</accession>
<protein>
    <submittedName>
        <fullName evidence="1">Uncharacterized protein</fullName>
    </submittedName>
</protein>
<reference evidence="1 2" key="1">
    <citation type="journal article" date="2019" name="Sci. Rep.">
        <title>Orb-weaving spider Araneus ventricosus genome elucidates the spidroin gene catalogue.</title>
        <authorList>
            <person name="Kono N."/>
            <person name="Nakamura H."/>
            <person name="Ohtoshi R."/>
            <person name="Moran D.A.P."/>
            <person name="Shinohara A."/>
            <person name="Yoshida Y."/>
            <person name="Fujiwara M."/>
            <person name="Mori M."/>
            <person name="Tomita M."/>
            <person name="Arakawa K."/>
        </authorList>
    </citation>
    <scope>NUCLEOTIDE SEQUENCE [LARGE SCALE GENOMIC DNA]</scope>
</reference>
<keyword evidence="2" id="KW-1185">Reference proteome</keyword>
<gene>
    <name evidence="1" type="ORF">AVEN_144892_1</name>
</gene>
<proteinExistence type="predicted"/>
<comment type="caution">
    <text evidence="1">The sequence shown here is derived from an EMBL/GenBank/DDBJ whole genome shotgun (WGS) entry which is preliminary data.</text>
</comment>
<name>A0A4Y2EHL2_ARAVE</name>
<evidence type="ECO:0000313" key="2">
    <source>
        <dbReference type="Proteomes" id="UP000499080"/>
    </source>
</evidence>